<gene>
    <name evidence="1" type="ORF">LS80_000740</name>
</gene>
<sequence>MCLCLLLYFFRCAKFYKKQAPLCIIENWGNGVWNLLAFLCK</sequence>
<evidence type="ECO:0000313" key="1">
    <source>
        <dbReference type="EMBL" id="TLD99525.1"/>
    </source>
</evidence>
<organism evidence="1 2">
    <name type="scientific">Helicobacter trogontum</name>
    <dbReference type="NCBI Taxonomy" id="50960"/>
    <lineage>
        <taxon>Bacteria</taxon>
        <taxon>Pseudomonadati</taxon>
        <taxon>Campylobacterota</taxon>
        <taxon>Epsilonproteobacteria</taxon>
        <taxon>Campylobacterales</taxon>
        <taxon>Helicobacteraceae</taxon>
        <taxon>Helicobacter</taxon>
    </lineage>
</organism>
<dbReference type="Proteomes" id="UP000029861">
    <property type="component" value="Unassembled WGS sequence"/>
</dbReference>
<dbReference type="EMBL" id="JRPK02000002">
    <property type="protein sequence ID" value="TLD99525.1"/>
    <property type="molecule type" value="Genomic_DNA"/>
</dbReference>
<comment type="caution">
    <text evidence="1">The sequence shown here is derived from an EMBL/GenBank/DDBJ whole genome shotgun (WGS) entry which is preliminary data.</text>
</comment>
<dbReference type="AlphaFoldDB" id="A0A4U8THQ6"/>
<evidence type="ECO:0000313" key="2">
    <source>
        <dbReference type="Proteomes" id="UP000029861"/>
    </source>
</evidence>
<proteinExistence type="predicted"/>
<accession>A0A4U8THQ6</accession>
<reference evidence="1 2" key="1">
    <citation type="journal article" date="2014" name="Genome Announc.">
        <title>Draft genome sequences of eight enterohepatic helicobacter species isolated from both laboratory and wild rodents.</title>
        <authorList>
            <person name="Sheh A."/>
            <person name="Shen Z."/>
            <person name="Fox J.G."/>
        </authorList>
    </citation>
    <scope>NUCLEOTIDE SEQUENCE [LARGE SCALE GENOMIC DNA]</scope>
    <source>
        <strain evidence="1 2">ATCC 49310</strain>
    </source>
</reference>
<name>A0A4U8THQ6_9HELI</name>
<protein>
    <submittedName>
        <fullName evidence="1">Uncharacterized protein</fullName>
    </submittedName>
</protein>